<dbReference type="EMBL" id="BAAAEN010000001">
    <property type="protein sequence ID" value="GAA0489661.1"/>
    <property type="molecule type" value="Genomic_DNA"/>
</dbReference>
<dbReference type="PANTHER" id="PTHR47328:SF1">
    <property type="entry name" value="RUTC FAMILY PROTEIN YOAB"/>
    <property type="match status" value="1"/>
</dbReference>
<protein>
    <submittedName>
        <fullName evidence="2">RidA family protein</fullName>
    </submittedName>
</protein>
<dbReference type="Gene3D" id="3.30.1330.40">
    <property type="entry name" value="RutC-like"/>
    <property type="match status" value="1"/>
</dbReference>
<dbReference type="InterPro" id="IPR006175">
    <property type="entry name" value="YjgF/YER057c/UK114"/>
</dbReference>
<evidence type="ECO:0000313" key="2">
    <source>
        <dbReference type="EMBL" id="GAA0489661.1"/>
    </source>
</evidence>
<dbReference type="PANTHER" id="PTHR47328">
    <property type="match status" value="1"/>
</dbReference>
<dbReference type="InterPro" id="IPR035959">
    <property type="entry name" value="RutC-like_sf"/>
</dbReference>
<comment type="caution">
    <text evidence="2">The sequence shown here is derived from an EMBL/GenBank/DDBJ whole genome shotgun (WGS) entry which is preliminary data.</text>
</comment>
<dbReference type="InterPro" id="IPR019897">
    <property type="entry name" value="RidA_CS"/>
</dbReference>
<dbReference type="CDD" id="cd06150">
    <property type="entry name" value="YjgF_YER057c_UK114_like_2"/>
    <property type="match status" value="1"/>
</dbReference>
<name>A0ABN1B4E8_9BURK</name>
<dbReference type="InterPro" id="IPR035709">
    <property type="entry name" value="YoaB-like"/>
</dbReference>
<evidence type="ECO:0000256" key="1">
    <source>
        <dbReference type="ARBA" id="ARBA00010552"/>
    </source>
</evidence>
<keyword evidence="3" id="KW-1185">Reference proteome</keyword>
<proteinExistence type="inferred from homology"/>
<reference evidence="2 3" key="1">
    <citation type="journal article" date="2019" name="Int. J. Syst. Evol. Microbiol.">
        <title>The Global Catalogue of Microorganisms (GCM) 10K type strain sequencing project: providing services to taxonomists for standard genome sequencing and annotation.</title>
        <authorList>
            <consortium name="The Broad Institute Genomics Platform"/>
            <consortium name="The Broad Institute Genome Sequencing Center for Infectious Disease"/>
            <person name="Wu L."/>
            <person name="Ma J."/>
        </authorList>
    </citation>
    <scope>NUCLEOTIDE SEQUENCE [LARGE SCALE GENOMIC DNA]</scope>
    <source>
        <strain evidence="2 3">JCM 14330</strain>
    </source>
</reference>
<dbReference type="Pfam" id="PF01042">
    <property type="entry name" value="Ribonuc_L-PSP"/>
    <property type="match status" value="1"/>
</dbReference>
<dbReference type="PROSITE" id="PS01094">
    <property type="entry name" value="UPF0076"/>
    <property type="match status" value="1"/>
</dbReference>
<accession>A0ABN1B4E8</accession>
<organism evidence="2 3">
    <name type="scientific">Pigmentiphaga daeguensis</name>
    <dbReference type="NCBI Taxonomy" id="414049"/>
    <lineage>
        <taxon>Bacteria</taxon>
        <taxon>Pseudomonadati</taxon>
        <taxon>Pseudomonadota</taxon>
        <taxon>Betaproteobacteria</taxon>
        <taxon>Burkholderiales</taxon>
        <taxon>Alcaligenaceae</taxon>
        <taxon>Pigmentiphaga</taxon>
    </lineage>
</organism>
<dbReference type="SUPFAM" id="SSF55298">
    <property type="entry name" value="YjgF-like"/>
    <property type="match status" value="1"/>
</dbReference>
<sequence length="129" mass="13809">MLAAPNLPHKEENIMSIERFSVGKRMSEMVVHGGVAYLAGQVAEDPSKDPADQTRQVLAAIDKLLAAAGTDKTRILRAQIFLADIADFAAMNSVWDAWVPAGHTPARATVEAKLAAPEYKVEIVVTAAV</sequence>
<dbReference type="Proteomes" id="UP001501706">
    <property type="component" value="Unassembled WGS sequence"/>
</dbReference>
<evidence type="ECO:0000313" key="3">
    <source>
        <dbReference type="Proteomes" id="UP001501706"/>
    </source>
</evidence>
<comment type="similarity">
    <text evidence="1">Belongs to the RutC family.</text>
</comment>
<gene>
    <name evidence="2" type="ORF">GCM10009097_01380</name>
</gene>